<evidence type="ECO:0000256" key="1">
    <source>
        <dbReference type="SAM" id="MobiDB-lite"/>
    </source>
</evidence>
<feature type="region of interest" description="Disordered" evidence="1">
    <location>
        <begin position="719"/>
        <end position="748"/>
    </location>
</feature>
<dbReference type="PROSITE" id="PS50006">
    <property type="entry name" value="FHA_DOMAIN"/>
    <property type="match status" value="1"/>
</dbReference>
<name>A0AAJ8LMX9_9TREE</name>
<feature type="compositionally biased region" description="Low complexity" evidence="1">
    <location>
        <begin position="1180"/>
        <end position="1202"/>
    </location>
</feature>
<feature type="compositionally biased region" description="Polar residues" evidence="1">
    <location>
        <begin position="269"/>
        <end position="293"/>
    </location>
</feature>
<keyword evidence="4" id="KW-1185">Reference proteome</keyword>
<feature type="region of interest" description="Disordered" evidence="1">
    <location>
        <begin position="820"/>
        <end position="866"/>
    </location>
</feature>
<protein>
    <recommendedName>
        <fullName evidence="2">FHA domain-containing protein</fullName>
    </recommendedName>
</protein>
<feature type="region of interest" description="Disordered" evidence="1">
    <location>
        <begin position="523"/>
        <end position="667"/>
    </location>
</feature>
<feature type="compositionally biased region" description="Acidic residues" evidence="1">
    <location>
        <begin position="226"/>
        <end position="235"/>
    </location>
</feature>
<organism evidence="3 4">
    <name type="scientific">Kwoniella shandongensis</name>
    <dbReference type="NCBI Taxonomy" id="1734106"/>
    <lineage>
        <taxon>Eukaryota</taxon>
        <taxon>Fungi</taxon>
        <taxon>Dikarya</taxon>
        <taxon>Basidiomycota</taxon>
        <taxon>Agaricomycotina</taxon>
        <taxon>Tremellomycetes</taxon>
        <taxon>Tremellales</taxon>
        <taxon>Cryptococcaceae</taxon>
        <taxon>Kwoniella</taxon>
    </lineage>
</organism>
<reference evidence="3" key="2">
    <citation type="submission" date="2024-01" db="EMBL/GenBank/DDBJ databases">
        <title>Comparative genomics of Cryptococcus and Kwoniella reveals pathogenesis evolution and contrasting modes of karyotype evolution via chromosome fusion or intercentromeric recombination.</title>
        <authorList>
            <person name="Coelho M.A."/>
            <person name="David-Palma M."/>
            <person name="Shea T."/>
            <person name="Bowers K."/>
            <person name="McGinley-Smith S."/>
            <person name="Mohammad A.W."/>
            <person name="Gnirke A."/>
            <person name="Yurkov A.M."/>
            <person name="Nowrousian M."/>
            <person name="Sun S."/>
            <person name="Cuomo C.A."/>
            <person name="Heitman J."/>
        </authorList>
    </citation>
    <scope>NUCLEOTIDE SEQUENCE</scope>
    <source>
        <strain evidence="3">CBS 12478</strain>
    </source>
</reference>
<feature type="region of interest" description="Disordered" evidence="1">
    <location>
        <begin position="966"/>
        <end position="1281"/>
    </location>
</feature>
<dbReference type="GeneID" id="43586220"/>
<feature type="compositionally biased region" description="Low complexity" evidence="1">
    <location>
        <begin position="851"/>
        <end position="863"/>
    </location>
</feature>
<dbReference type="Gene3D" id="2.60.200.20">
    <property type="match status" value="1"/>
</dbReference>
<feature type="compositionally biased region" description="Gly residues" evidence="1">
    <location>
        <begin position="200"/>
        <end position="214"/>
    </location>
</feature>
<feature type="domain" description="FHA" evidence="2">
    <location>
        <begin position="45"/>
        <end position="87"/>
    </location>
</feature>
<dbReference type="Proteomes" id="UP000322225">
    <property type="component" value="Chromosome 13"/>
</dbReference>
<feature type="compositionally biased region" description="Low complexity" evidence="1">
    <location>
        <begin position="1053"/>
        <end position="1067"/>
    </location>
</feature>
<dbReference type="InterPro" id="IPR000253">
    <property type="entry name" value="FHA_dom"/>
</dbReference>
<feature type="compositionally biased region" description="Acidic residues" evidence="1">
    <location>
        <begin position="526"/>
        <end position="558"/>
    </location>
</feature>
<dbReference type="CDD" id="cd22673">
    <property type="entry name" value="FHA_Ki67"/>
    <property type="match status" value="1"/>
</dbReference>
<feature type="compositionally biased region" description="Acidic residues" evidence="1">
    <location>
        <begin position="966"/>
        <end position="975"/>
    </location>
</feature>
<feature type="region of interest" description="Disordered" evidence="1">
    <location>
        <begin position="684"/>
        <end position="704"/>
    </location>
</feature>
<dbReference type="InterPro" id="IPR008984">
    <property type="entry name" value="SMAD_FHA_dom_sf"/>
</dbReference>
<feature type="region of interest" description="Disordered" evidence="1">
    <location>
        <begin position="145"/>
        <end position="239"/>
    </location>
</feature>
<feature type="region of interest" description="Disordered" evidence="1">
    <location>
        <begin position="409"/>
        <end position="497"/>
    </location>
</feature>
<feature type="compositionally biased region" description="Pro residues" evidence="1">
    <location>
        <begin position="336"/>
        <end position="348"/>
    </location>
</feature>
<feature type="compositionally biased region" description="Polar residues" evidence="1">
    <location>
        <begin position="302"/>
        <end position="311"/>
    </location>
</feature>
<feature type="compositionally biased region" description="Low complexity" evidence="1">
    <location>
        <begin position="157"/>
        <end position="167"/>
    </location>
</feature>
<feature type="region of interest" description="Disordered" evidence="1">
    <location>
        <begin position="87"/>
        <end position="108"/>
    </location>
</feature>
<evidence type="ECO:0000313" key="4">
    <source>
        <dbReference type="Proteomes" id="UP000322225"/>
    </source>
</evidence>
<feature type="compositionally biased region" description="Polar residues" evidence="1">
    <location>
        <begin position="593"/>
        <end position="603"/>
    </location>
</feature>
<reference evidence="3" key="1">
    <citation type="submission" date="2017-08" db="EMBL/GenBank/DDBJ databases">
        <authorList>
            <person name="Cuomo C."/>
            <person name="Billmyre B."/>
            <person name="Heitman J."/>
        </authorList>
    </citation>
    <scope>NUCLEOTIDE SEQUENCE</scope>
    <source>
        <strain evidence="3">CBS 12478</strain>
    </source>
</reference>
<feature type="compositionally biased region" description="Basic and acidic residues" evidence="1">
    <location>
        <begin position="216"/>
        <end position="225"/>
    </location>
</feature>
<dbReference type="SUPFAM" id="SSF49879">
    <property type="entry name" value="SMAD/FHA domain"/>
    <property type="match status" value="1"/>
</dbReference>
<sequence>MSYFEGREESPMPTGPSIGTLGTLTLVKRKGGTDVQTFPLDAERITFGRDYDCDVRLYYSDVSKLHCEIRFDLITGQASLHVHGSNGLLHTPEGGSASSHKPPSIIPLSNKDTITIRKKPFRFEYGSSETTDAAIMSPAVHRSSLHDYAPSPAKQMSPAPGSPAGPSVRRRASHRLSLVPSGKTFVPLSPAKNRRHSTLGLGGMGVTAKMGGGKSKLSEEIHEEQSEIDQEEEAEQSVVDVTDGDEGDVVYLEVTDEPKEVADAIATPSTIHNNPFMTPQQTRKAPLRNTSAVPRTRKMNAPATTGISEGQQVEDPSASIDDAIAMPESPKTPRSVPLPPTSDTPYNPPATSSQKLPTTPIPAHVALATPKGPATLRKALLLRSARKVWQETRAAGVEGAIQNGEIEVRRKSTSPKIRAGRKSATPVPVLDPASDSSEEEEAEPASQQDDHAESGGEPVEEGQVEGQLQWISEDGTAEVSFESESSGMDSLDADMSLDIPGQSVLHLTPAGLEEEEEYINNHVEGEMDEDEEEEQYEEYEEYEEEVKVLDDEEEMQQEEEMRQDDGMEQDEEEDDMATSLPGTPVHRPIATNKFFTPQPQRGNLKQPRRSLANIGGPAVRFERLPATPGSLRGVRAAPGSMGKPSRRVNVTLPDDNEEKADVKRAVPMVTPRKTYAMLAEDQRLQEALATPRTLPAPPATGFKSPVRETRFADLVATPTHPALAPKSPEPEQGEQQTVPSTPMGDIKKRLDSIRRQSVQRQATLPVDRRATIGFAGTPVSKPVFIQSASYSVAANSRRLAAHAPRTPIFPPFKRETAETPIHFTPLPGTSAPDNSHEAQEVTPKAQPPSSPEAELPSSPSTPSYTGLREMLKPVMQAKTPYLTGIRNLFPVTPQESASPSLTGVRALFAEPTVPATPSFAGLKTMFARPTVPPTPALEGLREMFEEEEEEEEEEEIEVQTAIIPVEVEEADEEVEPIAPTKKTGKVDASKLPRLASSTSSSSTARSNKATSAASAASVSQAAKAPVKRGRSTSKAVQEEAALAPKVVRSRKIAALAATVEASTAAPTSRSTRAHRTASVDPESSTSRSRSTRAKSTAEPEEQASAHQEEGAGAAATKTTRNRSTSSRAKKAVVTESPIVEEEDKPKPARGKKVLTQIDEQPTVESATEEKKSAPSRGKKATTSASTSAAATKQALSTSAKSAPARSRIPSATSKSVVGESKSAPVRRGKGKATEEKENDESQVVVEDSKTVSAPVKRRGVGVKKEESAVPVAVGRTTRSRK</sequence>
<accession>A0AAJ8LMX9</accession>
<dbReference type="EMBL" id="CP144063">
    <property type="protein sequence ID" value="WWD22333.1"/>
    <property type="molecule type" value="Genomic_DNA"/>
</dbReference>
<proteinExistence type="predicted"/>
<feature type="compositionally biased region" description="Acidic residues" evidence="1">
    <location>
        <begin position="566"/>
        <end position="576"/>
    </location>
</feature>
<dbReference type="KEGG" id="ksn:43586220"/>
<gene>
    <name evidence="3" type="ORF">CI109_106824</name>
</gene>
<dbReference type="RefSeq" id="XP_065823989.1">
    <property type="nucleotide sequence ID" value="XM_065967917.1"/>
</dbReference>
<evidence type="ECO:0000259" key="2">
    <source>
        <dbReference type="PROSITE" id="PS50006"/>
    </source>
</evidence>
<feature type="compositionally biased region" description="Low complexity" evidence="1">
    <location>
        <begin position="1110"/>
        <end position="1126"/>
    </location>
</feature>
<feature type="compositionally biased region" description="Low complexity" evidence="1">
    <location>
        <begin position="1083"/>
        <end position="1096"/>
    </location>
</feature>
<feature type="compositionally biased region" description="Low complexity" evidence="1">
    <location>
        <begin position="995"/>
        <end position="1024"/>
    </location>
</feature>
<feature type="region of interest" description="Disordered" evidence="1">
    <location>
        <begin position="269"/>
        <end position="358"/>
    </location>
</feature>
<evidence type="ECO:0000313" key="3">
    <source>
        <dbReference type="EMBL" id="WWD22333.1"/>
    </source>
</evidence>
<dbReference type="Pfam" id="PF00498">
    <property type="entry name" value="FHA"/>
    <property type="match status" value="1"/>
</dbReference>